<feature type="non-terminal residue" evidence="2">
    <location>
        <position position="1"/>
    </location>
</feature>
<protein>
    <submittedName>
        <fullName evidence="2">Uncharacterized protein</fullName>
    </submittedName>
</protein>
<feature type="region of interest" description="Disordered" evidence="1">
    <location>
        <begin position="1"/>
        <end position="60"/>
    </location>
</feature>
<sequence length="60" mass="6773">GQAADMVHSRGAAARPAGRLDHQRSDRQRHARGDRTAEGDRRLFLDHHRLVPAPDQDDPR</sequence>
<organism evidence="2">
    <name type="scientific">uncultured Sphingomonas sp</name>
    <dbReference type="NCBI Taxonomy" id="158754"/>
    <lineage>
        <taxon>Bacteria</taxon>
        <taxon>Pseudomonadati</taxon>
        <taxon>Pseudomonadota</taxon>
        <taxon>Alphaproteobacteria</taxon>
        <taxon>Sphingomonadales</taxon>
        <taxon>Sphingomonadaceae</taxon>
        <taxon>Sphingomonas</taxon>
        <taxon>environmental samples</taxon>
    </lineage>
</organism>
<accession>A0A6J4TRG7</accession>
<dbReference type="EMBL" id="CADCWB010000224">
    <property type="protein sequence ID" value="CAA9530199.1"/>
    <property type="molecule type" value="Genomic_DNA"/>
</dbReference>
<gene>
    <name evidence="2" type="ORF">AVDCRST_MAG62-1801</name>
</gene>
<dbReference type="AlphaFoldDB" id="A0A6J4TRG7"/>
<proteinExistence type="predicted"/>
<feature type="compositionally biased region" description="Basic and acidic residues" evidence="1">
    <location>
        <begin position="18"/>
        <end position="49"/>
    </location>
</feature>
<reference evidence="2" key="1">
    <citation type="submission" date="2020-02" db="EMBL/GenBank/DDBJ databases">
        <authorList>
            <person name="Meier V. D."/>
        </authorList>
    </citation>
    <scope>NUCLEOTIDE SEQUENCE</scope>
    <source>
        <strain evidence="2">AVDCRST_MAG62</strain>
    </source>
</reference>
<evidence type="ECO:0000313" key="2">
    <source>
        <dbReference type="EMBL" id="CAA9530199.1"/>
    </source>
</evidence>
<feature type="non-terminal residue" evidence="2">
    <location>
        <position position="60"/>
    </location>
</feature>
<name>A0A6J4TRG7_9SPHN</name>
<evidence type="ECO:0000256" key="1">
    <source>
        <dbReference type="SAM" id="MobiDB-lite"/>
    </source>
</evidence>